<dbReference type="NCBIfam" id="TIGR00229">
    <property type="entry name" value="sensory_box"/>
    <property type="match status" value="2"/>
</dbReference>
<gene>
    <name evidence="4" type="ORF">SDC9_54052</name>
</gene>
<feature type="domain" description="PAS" evidence="1">
    <location>
        <begin position="162"/>
        <end position="205"/>
    </location>
</feature>
<dbReference type="PROSITE" id="PS50883">
    <property type="entry name" value="EAL"/>
    <property type="match status" value="1"/>
</dbReference>
<evidence type="ECO:0008006" key="5">
    <source>
        <dbReference type="Google" id="ProtNLM"/>
    </source>
</evidence>
<dbReference type="InterPro" id="IPR000700">
    <property type="entry name" value="PAS-assoc_C"/>
</dbReference>
<dbReference type="CDD" id="cd01948">
    <property type="entry name" value="EAL"/>
    <property type="match status" value="1"/>
</dbReference>
<dbReference type="SUPFAM" id="SSF55073">
    <property type="entry name" value="Nucleotide cyclase"/>
    <property type="match status" value="1"/>
</dbReference>
<dbReference type="Pfam" id="PF00990">
    <property type="entry name" value="GGDEF"/>
    <property type="match status" value="1"/>
</dbReference>
<dbReference type="PANTHER" id="PTHR44757">
    <property type="entry name" value="DIGUANYLATE CYCLASE DGCP"/>
    <property type="match status" value="1"/>
</dbReference>
<organism evidence="4">
    <name type="scientific">bioreactor metagenome</name>
    <dbReference type="NCBI Taxonomy" id="1076179"/>
    <lineage>
        <taxon>unclassified sequences</taxon>
        <taxon>metagenomes</taxon>
        <taxon>ecological metagenomes</taxon>
    </lineage>
</organism>
<accession>A0A644WV08</accession>
<dbReference type="SUPFAM" id="SSF55785">
    <property type="entry name" value="PYP-like sensor domain (PAS domain)"/>
    <property type="match status" value="2"/>
</dbReference>
<comment type="caution">
    <text evidence="4">The sequence shown here is derived from an EMBL/GenBank/DDBJ whole genome shotgun (WGS) entry which is preliminary data.</text>
</comment>
<dbReference type="InterPro" id="IPR029787">
    <property type="entry name" value="Nucleotide_cyclase"/>
</dbReference>
<dbReference type="Gene3D" id="3.20.20.450">
    <property type="entry name" value="EAL domain"/>
    <property type="match status" value="1"/>
</dbReference>
<evidence type="ECO:0000313" key="4">
    <source>
        <dbReference type="EMBL" id="MPM07745.1"/>
    </source>
</evidence>
<dbReference type="SUPFAM" id="SSF141868">
    <property type="entry name" value="EAL domain-like"/>
    <property type="match status" value="1"/>
</dbReference>
<dbReference type="InterPro" id="IPR043128">
    <property type="entry name" value="Rev_trsase/Diguanyl_cyclase"/>
</dbReference>
<dbReference type="SMART" id="SM00091">
    <property type="entry name" value="PAS"/>
    <property type="match status" value="2"/>
</dbReference>
<dbReference type="SMART" id="SM00086">
    <property type="entry name" value="PAC"/>
    <property type="match status" value="2"/>
</dbReference>
<evidence type="ECO:0000259" key="3">
    <source>
        <dbReference type="PROSITE" id="PS50883"/>
    </source>
</evidence>
<dbReference type="PROSITE" id="PS50112">
    <property type="entry name" value="PAS"/>
    <property type="match status" value="2"/>
</dbReference>
<dbReference type="InterPro" id="IPR001610">
    <property type="entry name" value="PAC"/>
</dbReference>
<dbReference type="Gene3D" id="3.30.70.270">
    <property type="match status" value="1"/>
</dbReference>
<evidence type="ECO:0000259" key="2">
    <source>
        <dbReference type="PROSITE" id="PS50113"/>
    </source>
</evidence>
<feature type="domain" description="PAS" evidence="1">
    <location>
        <begin position="283"/>
        <end position="337"/>
    </location>
</feature>
<feature type="domain" description="PAC" evidence="2">
    <location>
        <begin position="209"/>
        <end position="261"/>
    </location>
</feature>
<dbReference type="Pfam" id="PF08447">
    <property type="entry name" value="PAS_3"/>
    <property type="match status" value="2"/>
</dbReference>
<dbReference type="CDD" id="cd00130">
    <property type="entry name" value="PAS"/>
    <property type="match status" value="2"/>
</dbReference>
<dbReference type="PANTHER" id="PTHR44757:SF2">
    <property type="entry name" value="BIOFILM ARCHITECTURE MAINTENANCE PROTEIN MBAA"/>
    <property type="match status" value="1"/>
</dbReference>
<feature type="domain" description="EAL" evidence="3">
    <location>
        <begin position="563"/>
        <end position="820"/>
    </location>
</feature>
<sequence length="829" mass="95201">MRIYVFKLNDIDLSVVRQCSGDCVVVSYSHFEDVIQTDDPQLFIINAGPSGYSSRDIEKQLSSEGFFQKNQIILIVDDPEIETYFASNTWSNIDFYRRPIIGTSLRVRISFHLQLMRARTCAQEKVEQATLIEAILSQSPVGIMLTHNEIAAAENRLEHFTINPMVEEIMGRSKEEIKLLSLADVTHPDDLQPDLDNLYKLIAGEIDGYAMDKRYIRPDGSIIWVHIVVAPISMTSEERPLQICYIFDISKRKKLEIALTESERSKSVLLSHLPGMAYRCENDPQWTMQFVSAGCIGLTGYSPEDLINNNKLSYNQIIAPEYRTKLWREWERILPNKRLFKDEYEIITADGSRKWVMEAAQGIYNSEGKVEALEGIILDITERKKFERDLVNFNEHDQWTGLSNRRAFESLLKLESRSRSKSKRAIIGINLSTLHSLSTTYGFDYSQKVVLKISEEFKRLSDENHELFSTYVNRFVFYVRTYAEKEELVRFCEEVSRRLKAILTIERIGWGIGIIELGNFHARDINKLLRNLLVASEKSLVGFEDDMDCFFFDEQMELDIEREKGIIQELSEVAAGRGKGRLYLQFQPIVDVKTGAICGFEALARLQSNQLGLISPLEFIPIAEKTKLMIPLGWKILHQAFQFQKRLCETGFGFISISINISPVQLLRKEFLPNLMSMIEKVGVIPHLVSFEITESIFSSNYQEVNKILGQLKDLGFHIALDDFGTGYSSFARERELNINCLKIDKYFIDKLMYLEEHEAITGDIISMVHKLGHCVVAEGVEHEKQRDYLKRHGCDKIQGYLIIKPVDEDAAIELLSGYAAMKCDCQMK</sequence>
<dbReference type="SMART" id="SM00052">
    <property type="entry name" value="EAL"/>
    <property type="match status" value="1"/>
</dbReference>
<dbReference type="AlphaFoldDB" id="A0A644WV08"/>
<dbReference type="EMBL" id="VSSQ01001371">
    <property type="protein sequence ID" value="MPM07745.1"/>
    <property type="molecule type" value="Genomic_DNA"/>
</dbReference>
<dbReference type="InterPro" id="IPR000014">
    <property type="entry name" value="PAS"/>
</dbReference>
<dbReference type="Gene3D" id="3.30.450.20">
    <property type="entry name" value="PAS domain"/>
    <property type="match status" value="2"/>
</dbReference>
<dbReference type="InterPro" id="IPR035965">
    <property type="entry name" value="PAS-like_dom_sf"/>
</dbReference>
<dbReference type="InterPro" id="IPR013655">
    <property type="entry name" value="PAS_fold_3"/>
</dbReference>
<dbReference type="InterPro" id="IPR035919">
    <property type="entry name" value="EAL_sf"/>
</dbReference>
<feature type="domain" description="PAC" evidence="2">
    <location>
        <begin position="340"/>
        <end position="392"/>
    </location>
</feature>
<protein>
    <recommendedName>
        <fullName evidence="5">EAL domain-containing protein</fullName>
    </recommendedName>
</protein>
<dbReference type="Pfam" id="PF00563">
    <property type="entry name" value="EAL"/>
    <property type="match status" value="1"/>
</dbReference>
<dbReference type="InterPro" id="IPR052155">
    <property type="entry name" value="Biofilm_reg_signaling"/>
</dbReference>
<proteinExistence type="predicted"/>
<reference evidence="4" key="1">
    <citation type="submission" date="2019-08" db="EMBL/GenBank/DDBJ databases">
        <authorList>
            <person name="Kucharzyk K."/>
            <person name="Murdoch R.W."/>
            <person name="Higgins S."/>
            <person name="Loffler F."/>
        </authorList>
    </citation>
    <scope>NUCLEOTIDE SEQUENCE</scope>
</reference>
<name>A0A644WV08_9ZZZZ</name>
<dbReference type="InterPro" id="IPR000160">
    <property type="entry name" value="GGDEF_dom"/>
</dbReference>
<evidence type="ECO:0000259" key="1">
    <source>
        <dbReference type="PROSITE" id="PS50112"/>
    </source>
</evidence>
<dbReference type="PROSITE" id="PS50113">
    <property type="entry name" value="PAC"/>
    <property type="match status" value="2"/>
</dbReference>
<dbReference type="InterPro" id="IPR001633">
    <property type="entry name" value="EAL_dom"/>
</dbReference>